<comment type="similarity">
    <text evidence="1">Belongs to the short-chain dehydrogenases/reductases (SDR) family.</text>
</comment>
<protein>
    <submittedName>
        <fullName evidence="3">NAD(P)-dependent dehydrogenase, short-chain alcohol dehydrogenase family</fullName>
    </submittedName>
</protein>
<dbReference type="NCBIfam" id="NF006597">
    <property type="entry name" value="PRK09134.1"/>
    <property type="match status" value="1"/>
</dbReference>
<dbReference type="OrthoDB" id="9786360at2"/>
<dbReference type="AlphaFoldDB" id="A0A1I1N6V0"/>
<dbReference type="InterPro" id="IPR020904">
    <property type="entry name" value="Sc_DH/Rdtase_CS"/>
</dbReference>
<dbReference type="EMBL" id="FOLG01000011">
    <property type="protein sequence ID" value="SFC93349.1"/>
    <property type="molecule type" value="Genomic_DNA"/>
</dbReference>
<evidence type="ECO:0000256" key="2">
    <source>
        <dbReference type="ARBA" id="ARBA00023002"/>
    </source>
</evidence>
<dbReference type="Pfam" id="PF00106">
    <property type="entry name" value="adh_short"/>
    <property type="match status" value="1"/>
</dbReference>
<dbReference type="PROSITE" id="PS00061">
    <property type="entry name" value="ADH_SHORT"/>
    <property type="match status" value="1"/>
</dbReference>
<name>A0A1I1N6V0_9RHOB</name>
<dbReference type="InterPro" id="IPR002347">
    <property type="entry name" value="SDR_fam"/>
</dbReference>
<evidence type="ECO:0000256" key="1">
    <source>
        <dbReference type="ARBA" id="ARBA00006484"/>
    </source>
</evidence>
<dbReference type="Gene3D" id="3.40.50.720">
    <property type="entry name" value="NAD(P)-binding Rossmann-like Domain"/>
    <property type="match status" value="1"/>
</dbReference>
<dbReference type="GO" id="GO:0016491">
    <property type="term" value="F:oxidoreductase activity"/>
    <property type="evidence" value="ECO:0007669"/>
    <property type="project" value="UniProtKB-KW"/>
</dbReference>
<keyword evidence="2" id="KW-0560">Oxidoreductase</keyword>
<dbReference type="InterPro" id="IPR036291">
    <property type="entry name" value="NAD(P)-bd_dom_sf"/>
</dbReference>
<gene>
    <name evidence="3" type="ORF">SAMN04488094_111166</name>
</gene>
<evidence type="ECO:0000313" key="4">
    <source>
        <dbReference type="Proteomes" id="UP000198728"/>
    </source>
</evidence>
<dbReference type="STRING" id="441112.SAMN04488094_111166"/>
<evidence type="ECO:0000313" key="3">
    <source>
        <dbReference type="EMBL" id="SFC93349.1"/>
    </source>
</evidence>
<sequence>MTEKRALVTGGAQRLGRSMALYLAARGHDVAIHYHSSASAAQDLVSELEGMGRKAVAVQADLTEEDQVQRLLPGAADALGGALNLLVNNASIFEHDEIGSATRESWDRHMESNLRAPVVLTQAFAAQAPAALHDRNGEPMAQALVVNMVDQRVRKLTPAFMSYTIAKMGLWAFTQTAAQALAPNVRVNAIGPGPTLIGHRQSEEHFSRQRGATILSRGSNPDDITAALGYLIDAPAVTGQLICVDGGQHLGWKTPDVLGEA</sequence>
<dbReference type="PANTHER" id="PTHR43639:SF1">
    <property type="entry name" value="SHORT-CHAIN DEHYDROGENASE_REDUCTASE FAMILY PROTEIN"/>
    <property type="match status" value="1"/>
</dbReference>
<dbReference type="SUPFAM" id="SSF51735">
    <property type="entry name" value="NAD(P)-binding Rossmann-fold domains"/>
    <property type="match status" value="1"/>
</dbReference>
<accession>A0A1I1N6V0</accession>
<keyword evidence="4" id="KW-1185">Reference proteome</keyword>
<reference evidence="3 4" key="1">
    <citation type="submission" date="2016-10" db="EMBL/GenBank/DDBJ databases">
        <authorList>
            <person name="de Groot N.N."/>
        </authorList>
    </citation>
    <scope>NUCLEOTIDE SEQUENCE [LARGE SCALE GENOMIC DNA]</scope>
    <source>
        <strain evidence="3 4">DSM 19548</strain>
    </source>
</reference>
<proteinExistence type="inferred from homology"/>
<dbReference type="PANTHER" id="PTHR43639">
    <property type="entry name" value="OXIDOREDUCTASE, SHORT-CHAIN DEHYDROGENASE/REDUCTASE FAMILY (AFU_ORTHOLOGUE AFUA_5G02870)"/>
    <property type="match status" value="1"/>
</dbReference>
<dbReference type="RefSeq" id="WP_093361893.1">
    <property type="nucleotide sequence ID" value="NZ_FOLG01000011.1"/>
</dbReference>
<dbReference type="PRINTS" id="PR00081">
    <property type="entry name" value="GDHRDH"/>
</dbReference>
<organism evidence="3 4">
    <name type="scientific">Tropicimonas isoalkanivorans</name>
    <dbReference type="NCBI Taxonomy" id="441112"/>
    <lineage>
        <taxon>Bacteria</taxon>
        <taxon>Pseudomonadati</taxon>
        <taxon>Pseudomonadota</taxon>
        <taxon>Alphaproteobacteria</taxon>
        <taxon>Rhodobacterales</taxon>
        <taxon>Roseobacteraceae</taxon>
        <taxon>Tropicimonas</taxon>
    </lineage>
</organism>
<dbReference type="Proteomes" id="UP000198728">
    <property type="component" value="Unassembled WGS sequence"/>
</dbReference>